<keyword evidence="2" id="KW-1185">Reference proteome</keyword>
<dbReference type="AlphaFoldDB" id="A0A915JU29"/>
<evidence type="ECO:0000313" key="2">
    <source>
        <dbReference type="Proteomes" id="UP000887565"/>
    </source>
</evidence>
<dbReference type="WBParaSite" id="nRc.2.0.1.t29564-RA">
    <property type="protein sequence ID" value="nRc.2.0.1.t29564-RA"/>
    <property type="gene ID" value="nRc.2.0.1.g29564"/>
</dbReference>
<reference evidence="3" key="1">
    <citation type="submission" date="2022-11" db="UniProtKB">
        <authorList>
            <consortium name="WormBaseParasite"/>
        </authorList>
    </citation>
    <scope>IDENTIFICATION</scope>
</reference>
<evidence type="ECO:0000313" key="3">
    <source>
        <dbReference type="WBParaSite" id="nRc.2.0.1.t29564-RA"/>
    </source>
</evidence>
<feature type="compositionally biased region" description="Basic and acidic residues" evidence="1">
    <location>
        <begin position="1"/>
        <end position="31"/>
    </location>
</feature>
<feature type="compositionally biased region" description="Low complexity" evidence="1">
    <location>
        <begin position="142"/>
        <end position="158"/>
    </location>
</feature>
<feature type="region of interest" description="Disordered" evidence="1">
    <location>
        <begin position="85"/>
        <end position="159"/>
    </location>
</feature>
<name>A0A915JU29_ROMCU</name>
<protein>
    <submittedName>
        <fullName evidence="3">Uncharacterized protein</fullName>
    </submittedName>
</protein>
<proteinExistence type="predicted"/>
<feature type="compositionally biased region" description="Polar residues" evidence="1">
    <location>
        <begin position="42"/>
        <end position="57"/>
    </location>
</feature>
<feature type="compositionally biased region" description="Gly residues" evidence="1">
    <location>
        <begin position="91"/>
        <end position="101"/>
    </location>
</feature>
<feature type="region of interest" description="Disordered" evidence="1">
    <location>
        <begin position="1"/>
        <end position="57"/>
    </location>
</feature>
<evidence type="ECO:0000256" key="1">
    <source>
        <dbReference type="SAM" id="MobiDB-lite"/>
    </source>
</evidence>
<organism evidence="2 3">
    <name type="scientific">Romanomermis culicivorax</name>
    <name type="common">Nematode worm</name>
    <dbReference type="NCBI Taxonomy" id="13658"/>
    <lineage>
        <taxon>Eukaryota</taxon>
        <taxon>Metazoa</taxon>
        <taxon>Ecdysozoa</taxon>
        <taxon>Nematoda</taxon>
        <taxon>Enoplea</taxon>
        <taxon>Dorylaimia</taxon>
        <taxon>Mermithida</taxon>
        <taxon>Mermithoidea</taxon>
        <taxon>Mermithidae</taxon>
        <taxon>Romanomermis</taxon>
    </lineage>
</organism>
<accession>A0A915JU29</accession>
<sequence length="226" mass="24750">MGVERKSPGDDKLQPDKYQHVDAKSPTEFKVPRLPPAKKQQRAMQQPSTSTSQRLKNNSMAVPLAVAQCRDNKGETMYSQTLPHTRVDQGYGRGQVRGGFRGCPQQPYRGGGNWQHQSQDPEAQFHDQNLEPLGRCGGGRQGQNQGQDRGQTQGQGQRDTIEEGLEEAIDEGAAAVSLDAQGMLGTLLMASCIRKSPCESTNWTTSGTDICIEVEGNKEKELIAKI</sequence>
<dbReference type="Proteomes" id="UP000887565">
    <property type="component" value="Unplaced"/>
</dbReference>